<evidence type="ECO:0000313" key="4">
    <source>
        <dbReference type="Proteomes" id="UP001314796"/>
    </source>
</evidence>
<accession>A0ABS2NQJ5</accession>
<feature type="transmembrane region" description="Helical" evidence="2">
    <location>
        <begin position="6"/>
        <end position="29"/>
    </location>
</feature>
<keyword evidence="2" id="KW-0472">Membrane</keyword>
<reference evidence="3 4" key="1">
    <citation type="submission" date="2021-01" db="EMBL/GenBank/DDBJ databases">
        <title>Genomic Encyclopedia of Type Strains, Phase IV (KMG-IV): sequencing the most valuable type-strain genomes for metagenomic binning, comparative biology and taxonomic classification.</title>
        <authorList>
            <person name="Goeker M."/>
        </authorList>
    </citation>
    <scope>NUCLEOTIDE SEQUENCE [LARGE SCALE GENOMIC DNA]</scope>
    <source>
        <strain evidence="3 4">DSM 25890</strain>
    </source>
</reference>
<evidence type="ECO:0000256" key="1">
    <source>
        <dbReference type="SAM" id="Coils"/>
    </source>
</evidence>
<sequence>MGGIFYQIINLIIVISIIGIPILLTILFLKRYGTKSDQLNSLDVLLTKINELENRIEILEEKLDAIDID</sequence>
<proteinExistence type="predicted"/>
<organism evidence="3 4">
    <name type="scientific">Alkaliphilus hydrothermalis</name>
    <dbReference type="NCBI Taxonomy" id="1482730"/>
    <lineage>
        <taxon>Bacteria</taxon>
        <taxon>Bacillati</taxon>
        <taxon>Bacillota</taxon>
        <taxon>Clostridia</taxon>
        <taxon>Peptostreptococcales</taxon>
        <taxon>Natronincolaceae</taxon>
        <taxon>Alkaliphilus</taxon>
    </lineage>
</organism>
<dbReference type="RefSeq" id="WP_204402186.1">
    <property type="nucleotide sequence ID" value="NZ_JAFBEE010000010.1"/>
</dbReference>
<evidence type="ECO:0000313" key="3">
    <source>
        <dbReference type="EMBL" id="MBM7615233.1"/>
    </source>
</evidence>
<comment type="caution">
    <text evidence="3">The sequence shown here is derived from an EMBL/GenBank/DDBJ whole genome shotgun (WGS) entry which is preliminary data.</text>
</comment>
<protein>
    <submittedName>
        <fullName evidence="3">Uncharacterized protein</fullName>
    </submittedName>
</protein>
<feature type="coiled-coil region" evidence="1">
    <location>
        <begin position="35"/>
        <end position="69"/>
    </location>
</feature>
<keyword evidence="2" id="KW-1133">Transmembrane helix</keyword>
<dbReference type="Proteomes" id="UP001314796">
    <property type="component" value="Unassembled WGS sequence"/>
</dbReference>
<evidence type="ECO:0000256" key="2">
    <source>
        <dbReference type="SAM" id="Phobius"/>
    </source>
</evidence>
<gene>
    <name evidence="3" type="ORF">JOC73_001795</name>
</gene>
<dbReference type="EMBL" id="JAFBEE010000010">
    <property type="protein sequence ID" value="MBM7615233.1"/>
    <property type="molecule type" value="Genomic_DNA"/>
</dbReference>
<keyword evidence="2" id="KW-0812">Transmembrane</keyword>
<name>A0ABS2NQJ5_9FIRM</name>
<keyword evidence="4" id="KW-1185">Reference proteome</keyword>
<keyword evidence="1" id="KW-0175">Coiled coil</keyword>